<sequence>MSNKLVFATNNLHKLEEVSAMLNGAFELLTLNQIGCNEDIPETGDTFIENAGQKSWYVYSNFGLNCFGDDSGLEVDALNGEPGVYSARYSGTRDHDKNIDLLLQKLEGEENRKARFKAVISLVIDGVEQLFEGTVEGSIRAERSGTDGFGYDPIFQPDGYSITFAEMSMDEKNAISHRGRAVEKLVAFLKNS</sequence>
<comment type="catalytic activity">
    <reaction evidence="9 10">
        <text>XTP + H2O = XMP + diphosphate + H(+)</text>
        <dbReference type="Rhea" id="RHEA:28610"/>
        <dbReference type="ChEBI" id="CHEBI:15377"/>
        <dbReference type="ChEBI" id="CHEBI:15378"/>
        <dbReference type="ChEBI" id="CHEBI:33019"/>
        <dbReference type="ChEBI" id="CHEBI:57464"/>
        <dbReference type="ChEBI" id="CHEBI:61314"/>
        <dbReference type="EC" id="3.6.1.66"/>
    </reaction>
</comment>
<comment type="catalytic activity">
    <reaction evidence="8 10">
        <text>dITP + H2O = dIMP + diphosphate + H(+)</text>
        <dbReference type="Rhea" id="RHEA:28342"/>
        <dbReference type="ChEBI" id="CHEBI:15377"/>
        <dbReference type="ChEBI" id="CHEBI:15378"/>
        <dbReference type="ChEBI" id="CHEBI:33019"/>
        <dbReference type="ChEBI" id="CHEBI:61194"/>
        <dbReference type="ChEBI" id="CHEBI:61382"/>
        <dbReference type="EC" id="3.6.1.66"/>
    </reaction>
</comment>
<keyword evidence="6 10" id="KW-0460">Magnesium</keyword>
<proteinExistence type="inferred from homology"/>
<evidence type="ECO:0000256" key="2">
    <source>
        <dbReference type="ARBA" id="ARBA00011738"/>
    </source>
</evidence>
<feature type="binding site" evidence="10">
    <location>
        <begin position="177"/>
        <end position="178"/>
    </location>
    <ligand>
        <name>substrate</name>
    </ligand>
</feature>
<dbReference type="FunFam" id="3.90.950.10:FF:000001">
    <property type="entry name" value="dITP/XTP pyrophosphatase"/>
    <property type="match status" value="1"/>
</dbReference>
<keyword evidence="7 10" id="KW-0546">Nucleotide metabolism</keyword>
<dbReference type="InterPro" id="IPR002637">
    <property type="entry name" value="RdgB/HAM1"/>
</dbReference>
<dbReference type="Pfam" id="PF01725">
    <property type="entry name" value="Ham1p_like"/>
    <property type="match status" value="1"/>
</dbReference>
<dbReference type="Proteomes" id="UP000236893">
    <property type="component" value="Unassembled WGS sequence"/>
</dbReference>
<dbReference type="EMBL" id="PQVF01000009">
    <property type="protein sequence ID" value="POY35861.1"/>
    <property type="molecule type" value="Genomic_DNA"/>
</dbReference>
<dbReference type="GO" id="GO:0009146">
    <property type="term" value="P:purine nucleoside triphosphate catabolic process"/>
    <property type="evidence" value="ECO:0007669"/>
    <property type="project" value="UniProtKB-UniRule"/>
</dbReference>
<protein>
    <recommendedName>
        <fullName evidence="10">dITP/XTP pyrophosphatase</fullName>
        <ecNumber evidence="10">3.6.1.66</ecNumber>
    </recommendedName>
    <alternativeName>
        <fullName evidence="10">Non-canonical purine NTP pyrophosphatase</fullName>
    </alternativeName>
    <alternativeName>
        <fullName evidence="10">Non-standard purine NTP pyrophosphatase</fullName>
    </alternativeName>
    <alternativeName>
        <fullName evidence="10">Nucleoside-triphosphate diphosphatase</fullName>
    </alternativeName>
    <alternativeName>
        <fullName evidence="10">Nucleoside-triphosphate pyrophosphatase</fullName>
        <shortName evidence="10">NTPase</shortName>
    </alternativeName>
</protein>
<evidence type="ECO:0000256" key="5">
    <source>
        <dbReference type="ARBA" id="ARBA00022801"/>
    </source>
</evidence>
<feature type="active site" description="Proton acceptor" evidence="10">
    <location>
        <position position="70"/>
    </location>
</feature>
<evidence type="ECO:0000313" key="12">
    <source>
        <dbReference type="EMBL" id="POY35861.1"/>
    </source>
</evidence>
<dbReference type="GO" id="GO:0035870">
    <property type="term" value="F:dITP diphosphatase activity"/>
    <property type="evidence" value="ECO:0007669"/>
    <property type="project" value="UniProtKB-UniRule"/>
</dbReference>
<accession>A0A2S4ZZU0</accession>
<evidence type="ECO:0000256" key="9">
    <source>
        <dbReference type="ARBA" id="ARBA00052017"/>
    </source>
</evidence>
<comment type="caution">
    <text evidence="12">The sequence shown here is derived from an EMBL/GenBank/DDBJ whole genome shotgun (WGS) entry which is preliminary data.</text>
</comment>
<dbReference type="GO" id="GO:0000166">
    <property type="term" value="F:nucleotide binding"/>
    <property type="evidence" value="ECO:0007669"/>
    <property type="project" value="UniProtKB-KW"/>
</dbReference>
<dbReference type="InterPro" id="IPR029001">
    <property type="entry name" value="ITPase-like_fam"/>
</dbReference>
<evidence type="ECO:0000256" key="7">
    <source>
        <dbReference type="ARBA" id="ARBA00023080"/>
    </source>
</evidence>
<reference evidence="12 13" key="1">
    <citation type="submission" date="2018-01" db="EMBL/GenBank/DDBJ databases">
        <authorList>
            <person name="Gaut B.S."/>
            <person name="Morton B.R."/>
            <person name="Clegg M.T."/>
            <person name="Duvall M.R."/>
        </authorList>
    </citation>
    <scope>NUCLEOTIDE SEQUENCE [LARGE SCALE GENOMIC DNA]</scope>
    <source>
        <strain evidence="12 13">HR-AV</strain>
    </source>
</reference>
<dbReference type="RefSeq" id="WP_103789774.1">
    <property type="nucleotide sequence ID" value="NZ_PQVF01000009.1"/>
</dbReference>
<dbReference type="Gene3D" id="3.90.950.10">
    <property type="match status" value="1"/>
</dbReference>
<dbReference type="GO" id="GO:0017111">
    <property type="term" value="F:ribonucleoside triphosphate phosphatase activity"/>
    <property type="evidence" value="ECO:0007669"/>
    <property type="project" value="InterPro"/>
</dbReference>
<comment type="subunit">
    <text evidence="2 10">Homodimer.</text>
</comment>
<evidence type="ECO:0000256" key="3">
    <source>
        <dbReference type="ARBA" id="ARBA00022723"/>
    </source>
</evidence>
<dbReference type="GO" id="GO:0046872">
    <property type="term" value="F:metal ion binding"/>
    <property type="evidence" value="ECO:0007669"/>
    <property type="project" value="UniProtKB-KW"/>
</dbReference>
<dbReference type="CDD" id="cd00515">
    <property type="entry name" value="HAM1"/>
    <property type="match status" value="1"/>
</dbReference>
<evidence type="ECO:0000256" key="10">
    <source>
        <dbReference type="HAMAP-Rule" id="MF_01405"/>
    </source>
</evidence>
<feature type="binding site" evidence="10">
    <location>
        <position position="70"/>
    </location>
    <ligand>
        <name>Mg(2+)</name>
        <dbReference type="ChEBI" id="CHEBI:18420"/>
    </ligand>
</feature>
<evidence type="ECO:0000313" key="13">
    <source>
        <dbReference type="Proteomes" id="UP000236893"/>
    </source>
</evidence>
<dbReference type="SUPFAM" id="SSF52972">
    <property type="entry name" value="ITPase-like"/>
    <property type="match status" value="1"/>
</dbReference>
<comment type="cofactor">
    <cofactor evidence="10">
        <name>Mg(2+)</name>
        <dbReference type="ChEBI" id="CHEBI:18420"/>
    </cofactor>
    <text evidence="10">Binds 1 Mg(2+) ion per subunit.</text>
</comment>
<comment type="function">
    <text evidence="10">Pyrophosphatase that catalyzes the hydrolysis of nucleoside triphosphates to their monophosphate derivatives, with a high preference for the non-canonical purine nucleotides XTP (xanthosine triphosphate), dITP (deoxyinosine triphosphate) and ITP. Seems to function as a house-cleaning enzyme that removes non-canonical purine nucleotides from the nucleotide pool, thus preventing their incorporation into DNA/RNA and avoiding chromosomal lesions.</text>
</comment>
<dbReference type="NCBIfam" id="NF011398">
    <property type="entry name" value="PRK14823.1"/>
    <property type="match status" value="1"/>
</dbReference>
<dbReference type="AlphaFoldDB" id="A0A2S4ZZU0"/>
<dbReference type="InterPro" id="IPR020922">
    <property type="entry name" value="dITP/XTP_pyrophosphatase"/>
</dbReference>
<feature type="binding site" evidence="10">
    <location>
        <begin position="149"/>
        <end position="152"/>
    </location>
    <ligand>
        <name>substrate</name>
    </ligand>
</feature>
<dbReference type="EC" id="3.6.1.66" evidence="10"/>
<comment type="caution">
    <text evidence="10">Lacks conserved residue(s) required for the propagation of feature annotation.</text>
</comment>
<dbReference type="GO" id="GO:0036220">
    <property type="term" value="F:ITP diphosphatase activity"/>
    <property type="evidence" value="ECO:0007669"/>
    <property type="project" value="UniProtKB-UniRule"/>
</dbReference>
<feature type="binding site" evidence="10">
    <location>
        <begin position="9"/>
        <end position="14"/>
    </location>
    <ligand>
        <name>substrate</name>
    </ligand>
</feature>
<dbReference type="GO" id="GO:0009117">
    <property type="term" value="P:nucleotide metabolic process"/>
    <property type="evidence" value="ECO:0007669"/>
    <property type="project" value="UniProtKB-KW"/>
</dbReference>
<feature type="binding site" evidence="10">
    <location>
        <position position="71"/>
    </location>
    <ligand>
        <name>substrate</name>
    </ligand>
</feature>
<dbReference type="GO" id="GO:0005829">
    <property type="term" value="C:cytosol"/>
    <property type="evidence" value="ECO:0007669"/>
    <property type="project" value="TreeGrafter"/>
</dbReference>
<evidence type="ECO:0000256" key="1">
    <source>
        <dbReference type="ARBA" id="ARBA00008023"/>
    </source>
</evidence>
<gene>
    <name evidence="12" type="ORF">C3K47_14020</name>
</gene>
<dbReference type="HAMAP" id="MF_01405">
    <property type="entry name" value="Non_canon_purine_NTPase"/>
    <property type="match status" value="1"/>
</dbReference>
<evidence type="ECO:0000256" key="11">
    <source>
        <dbReference type="RuleBase" id="RU003781"/>
    </source>
</evidence>
<evidence type="ECO:0000256" key="4">
    <source>
        <dbReference type="ARBA" id="ARBA00022741"/>
    </source>
</evidence>
<dbReference type="NCBIfam" id="TIGR00042">
    <property type="entry name" value="RdgB/HAM1 family non-canonical purine NTP pyrophosphatase"/>
    <property type="match status" value="1"/>
</dbReference>
<evidence type="ECO:0000256" key="6">
    <source>
        <dbReference type="ARBA" id="ARBA00022842"/>
    </source>
</evidence>
<comment type="catalytic activity">
    <reaction evidence="10">
        <text>ITP + H2O = IMP + diphosphate + H(+)</text>
        <dbReference type="Rhea" id="RHEA:29399"/>
        <dbReference type="ChEBI" id="CHEBI:15377"/>
        <dbReference type="ChEBI" id="CHEBI:15378"/>
        <dbReference type="ChEBI" id="CHEBI:33019"/>
        <dbReference type="ChEBI" id="CHEBI:58053"/>
        <dbReference type="ChEBI" id="CHEBI:61402"/>
        <dbReference type="EC" id="3.6.1.66"/>
    </reaction>
</comment>
<name>A0A2S4ZZU0_9SPHI</name>
<keyword evidence="3 10" id="KW-0479">Metal-binding</keyword>
<comment type="similarity">
    <text evidence="1 10 11">Belongs to the HAM1 NTPase family.</text>
</comment>
<keyword evidence="13" id="KW-1185">Reference proteome</keyword>
<dbReference type="OrthoDB" id="9807456at2"/>
<dbReference type="GO" id="GO:0036222">
    <property type="term" value="F:XTP diphosphatase activity"/>
    <property type="evidence" value="ECO:0007669"/>
    <property type="project" value="UniProtKB-UniRule"/>
</dbReference>
<keyword evidence="4 10" id="KW-0547">Nucleotide-binding</keyword>
<dbReference type="PANTHER" id="PTHR11067">
    <property type="entry name" value="INOSINE TRIPHOSPHATE PYROPHOSPHATASE/HAM1 PROTEIN"/>
    <property type="match status" value="1"/>
</dbReference>
<dbReference type="PANTHER" id="PTHR11067:SF9">
    <property type="entry name" value="INOSINE TRIPHOSPHATE PYROPHOSPHATASE"/>
    <property type="match status" value="1"/>
</dbReference>
<evidence type="ECO:0000256" key="8">
    <source>
        <dbReference type="ARBA" id="ARBA00051875"/>
    </source>
</evidence>
<feature type="binding site" evidence="10">
    <location>
        <position position="172"/>
    </location>
    <ligand>
        <name>substrate</name>
    </ligand>
</feature>
<organism evidence="12 13">
    <name type="scientific">Solitalea longa</name>
    <dbReference type="NCBI Taxonomy" id="2079460"/>
    <lineage>
        <taxon>Bacteria</taxon>
        <taxon>Pseudomonadati</taxon>
        <taxon>Bacteroidota</taxon>
        <taxon>Sphingobacteriia</taxon>
        <taxon>Sphingobacteriales</taxon>
        <taxon>Sphingobacteriaceae</taxon>
        <taxon>Solitalea</taxon>
    </lineage>
</organism>
<keyword evidence="5 10" id="KW-0378">Hydrolase</keyword>